<proteinExistence type="predicted"/>
<dbReference type="EMBL" id="QGKX02000095">
    <property type="protein sequence ID" value="KAF3572142.1"/>
    <property type="molecule type" value="Genomic_DNA"/>
</dbReference>
<dbReference type="Proteomes" id="UP000712600">
    <property type="component" value="Unassembled WGS sequence"/>
</dbReference>
<comment type="caution">
    <text evidence="2">The sequence shown here is derived from an EMBL/GenBank/DDBJ whole genome shotgun (WGS) entry which is preliminary data.</text>
</comment>
<feature type="compositionally biased region" description="Basic and acidic residues" evidence="1">
    <location>
        <begin position="23"/>
        <end position="41"/>
    </location>
</feature>
<feature type="region of interest" description="Disordered" evidence="1">
    <location>
        <begin position="1"/>
        <end position="121"/>
    </location>
</feature>
<gene>
    <name evidence="2" type="ORF">F2Q69_00060119</name>
</gene>
<evidence type="ECO:0000313" key="2">
    <source>
        <dbReference type="EMBL" id="KAF3572142.1"/>
    </source>
</evidence>
<name>A0A8S9RI34_BRACR</name>
<organism evidence="2 3">
    <name type="scientific">Brassica cretica</name>
    <name type="common">Mustard</name>
    <dbReference type="NCBI Taxonomy" id="69181"/>
    <lineage>
        <taxon>Eukaryota</taxon>
        <taxon>Viridiplantae</taxon>
        <taxon>Streptophyta</taxon>
        <taxon>Embryophyta</taxon>
        <taxon>Tracheophyta</taxon>
        <taxon>Spermatophyta</taxon>
        <taxon>Magnoliopsida</taxon>
        <taxon>eudicotyledons</taxon>
        <taxon>Gunneridae</taxon>
        <taxon>Pentapetalae</taxon>
        <taxon>rosids</taxon>
        <taxon>malvids</taxon>
        <taxon>Brassicales</taxon>
        <taxon>Brassicaceae</taxon>
        <taxon>Brassiceae</taxon>
        <taxon>Brassica</taxon>
    </lineage>
</organism>
<feature type="compositionally biased region" description="Basic and acidic residues" evidence="1">
    <location>
        <begin position="49"/>
        <end position="73"/>
    </location>
</feature>
<sequence>MVDIASFPTEHTEVPGEDTFVECPEKDNLEGSLEKDNPKTDGEDEEGEGDRAEKTSSPKSNEEETNIEVEKRSVSSAPSSNVDLLVPTSAQGEGPIASVSEDFVDPPAPSVLNGDEEDPAA</sequence>
<evidence type="ECO:0000313" key="3">
    <source>
        <dbReference type="Proteomes" id="UP000712600"/>
    </source>
</evidence>
<evidence type="ECO:0000256" key="1">
    <source>
        <dbReference type="SAM" id="MobiDB-lite"/>
    </source>
</evidence>
<dbReference type="AlphaFoldDB" id="A0A8S9RI34"/>
<reference evidence="2" key="1">
    <citation type="submission" date="2019-12" db="EMBL/GenBank/DDBJ databases">
        <title>Genome sequencing and annotation of Brassica cretica.</title>
        <authorList>
            <person name="Studholme D.J."/>
            <person name="Sarris P."/>
        </authorList>
    </citation>
    <scope>NUCLEOTIDE SEQUENCE</scope>
    <source>
        <strain evidence="2">PFS-109/04</strain>
        <tissue evidence="2">Leaf</tissue>
    </source>
</reference>
<protein>
    <submittedName>
        <fullName evidence="2">Uncharacterized protein</fullName>
    </submittedName>
</protein>
<accession>A0A8S9RI34</accession>